<organism evidence="1 2">
    <name type="scientific">Thanatephorus cucumeris (strain AG1-IA)</name>
    <name type="common">Rice sheath blight fungus</name>
    <name type="synonym">Rhizoctonia solani</name>
    <dbReference type="NCBI Taxonomy" id="983506"/>
    <lineage>
        <taxon>Eukaryota</taxon>
        <taxon>Fungi</taxon>
        <taxon>Dikarya</taxon>
        <taxon>Basidiomycota</taxon>
        <taxon>Agaricomycotina</taxon>
        <taxon>Agaricomycetes</taxon>
        <taxon>Cantharellales</taxon>
        <taxon>Ceratobasidiaceae</taxon>
        <taxon>Rhizoctonia</taxon>
        <taxon>Rhizoctonia solani AG-1</taxon>
    </lineage>
</organism>
<sequence length="118" mass="13172">MPYSNTRVPTDPFQLYYTIRHKSYHFKLRKAHAIFANFLPRLAVRGSSARAVSVSLPQEMVCPKCGSPNESLILIDISVSSYDKPPDYGMQASRLTRGLSADRVHSWSLVCTAVGIMP</sequence>
<name>L8WS96_THACA</name>
<proteinExistence type="predicted"/>
<protein>
    <submittedName>
        <fullName evidence="1">Uncharacterized protein</fullName>
    </submittedName>
</protein>
<dbReference type="AlphaFoldDB" id="L8WS96"/>
<evidence type="ECO:0000313" key="1">
    <source>
        <dbReference type="EMBL" id="ELU39613.1"/>
    </source>
</evidence>
<dbReference type="EMBL" id="AFRT01001683">
    <property type="protein sequence ID" value="ELU39613.1"/>
    <property type="molecule type" value="Genomic_DNA"/>
</dbReference>
<gene>
    <name evidence="1" type="ORF">AG1IA_06353</name>
</gene>
<dbReference type="HOGENOM" id="CLU_2074727_0_0_1"/>
<reference evidence="1 2" key="1">
    <citation type="journal article" date="2013" name="Nat. Commun.">
        <title>The evolution and pathogenic mechanisms of the rice sheath blight pathogen.</title>
        <authorList>
            <person name="Zheng A."/>
            <person name="Lin R."/>
            <person name="Xu L."/>
            <person name="Qin P."/>
            <person name="Tang C."/>
            <person name="Ai P."/>
            <person name="Zhang D."/>
            <person name="Liu Y."/>
            <person name="Sun Z."/>
            <person name="Feng H."/>
            <person name="Wang Y."/>
            <person name="Chen Y."/>
            <person name="Liang X."/>
            <person name="Fu R."/>
            <person name="Li Q."/>
            <person name="Zhang J."/>
            <person name="Yu X."/>
            <person name="Xie Z."/>
            <person name="Ding L."/>
            <person name="Guan P."/>
            <person name="Tang J."/>
            <person name="Liang Y."/>
            <person name="Wang S."/>
            <person name="Deng Q."/>
            <person name="Li S."/>
            <person name="Zhu J."/>
            <person name="Wang L."/>
            <person name="Liu H."/>
            <person name="Li P."/>
        </authorList>
    </citation>
    <scope>NUCLEOTIDE SEQUENCE [LARGE SCALE GENOMIC DNA]</scope>
    <source>
        <strain evidence="2">AG-1 IA</strain>
    </source>
</reference>
<keyword evidence="2" id="KW-1185">Reference proteome</keyword>
<accession>L8WS96</accession>
<comment type="caution">
    <text evidence="1">The sequence shown here is derived from an EMBL/GenBank/DDBJ whole genome shotgun (WGS) entry which is preliminary data.</text>
</comment>
<evidence type="ECO:0000313" key="2">
    <source>
        <dbReference type="Proteomes" id="UP000011668"/>
    </source>
</evidence>
<dbReference type="Proteomes" id="UP000011668">
    <property type="component" value="Unassembled WGS sequence"/>
</dbReference>